<dbReference type="Gene3D" id="4.10.280.10">
    <property type="entry name" value="Helix-loop-helix DNA-binding domain"/>
    <property type="match status" value="1"/>
</dbReference>
<dbReference type="EMBL" id="JAGGNH010000006">
    <property type="protein sequence ID" value="KAJ0969320.1"/>
    <property type="molecule type" value="Genomic_DNA"/>
</dbReference>
<feature type="region of interest" description="Disordered" evidence="6">
    <location>
        <begin position="1"/>
        <end position="41"/>
    </location>
</feature>
<dbReference type="PROSITE" id="PS50888">
    <property type="entry name" value="BHLH"/>
    <property type="match status" value="1"/>
</dbReference>
<dbReference type="PANTHER" id="PTHR16223">
    <property type="entry name" value="TRANSCRIPTION FACTOR BHLH83-RELATED"/>
    <property type="match status" value="1"/>
</dbReference>
<reference evidence="8" key="1">
    <citation type="submission" date="2021-03" db="EMBL/GenBank/DDBJ databases">
        <authorList>
            <person name="Li Z."/>
            <person name="Yang C."/>
        </authorList>
    </citation>
    <scope>NUCLEOTIDE SEQUENCE</scope>
    <source>
        <strain evidence="8">Dzin_1.0</strain>
        <tissue evidence="8">Leaf</tissue>
    </source>
</reference>
<comment type="caution">
    <text evidence="8">The sequence shown here is derived from an EMBL/GenBank/DDBJ whole genome shotgun (WGS) entry which is preliminary data.</text>
</comment>
<dbReference type="InterPro" id="IPR045239">
    <property type="entry name" value="bHLH95_bHLH"/>
</dbReference>
<evidence type="ECO:0000313" key="9">
    <source>
        <dbReference type="Proteomes" id="UP001085076"/>
    </source>
</evidence>
<dbReference type="GO" id="GO:0000978">
    <property type="term" value="F:RNA polymerase II cis-regulatory region sequence-specific DNA binding"/>
    <property type="evidence" value="ECO:0007669"/>
    <property type="project" value="TreeGrafter"/>
</dbReference>
<evidence type="ECO:0000256" key="1">
    <source>
        <dbReference type="ARBA" id="ARBA00004123"/>
    </source>
</evidence>
<dbReference type="AlphaFoldDB" id="A0A9D5CAR2"/>
<dbReference type="Proteomes" id="UP001085076">
    <property type="component" value="Miscellaneous, Linkage group lg06"/>
</dbReference>
<evidence type="ECO:0000256" key="2">
    <source>
        <dbReference type="ARBA" id="ARBA00005510"/>
    </source>
</evidence>
<dbReference type="InterPro" id="IPR036638">
    <property type="entry name" value="HLH_DNA-bd_sf"/>
</dbReference>
<dbReference type="InterPro" id="IPR045843">
    <property type="entry name" value="IND-like"/>
</dbReference>
<keyword evidence="9" id="KW-1185">Reference proteome</keyword>
<dbReference type="GO" id="GO:0005634">
    <property type="term" value="C:nucleus"/>
    <property type="evidence" value="ECO:0007669"/>
    <property type="project" value="UniProtKB-SubCell"/>
</dbReference>
<dbReference type="InterPro" id="IPR011598">
    <property type="entry name" value="bHLH_dom"/>
</dbReference>
<dbReference type="GO" id="GO:0000981">
    <property type="term" value="F:DNA-binding transcription factor activity, RNA polymerase II-specific"/>
    <property type="evidence" value="ECO:0007669"/>
    <property type="project" value="TreeGrafter"/>
</dbReference>
<keyword evidence="3" id="KW-0805">Transcription regulation</keyword>
<evidence type="ECO:0000259" key="7">
    <source>
        <dbReference type="PROSITE" id="PS50888"/>
    </source>
</evidence>
<gene>
    <name evidence="8" type="ORF">J5N97_022197</name>
</gene>
<evidence type="ECO:0000256" key="5">
    <source>
        <dbReference type="ARBA" id="ARBA00023242"/>
    </source>
</evidence>
<evidence type="ECO:0000256" key="4">
    <source>
        <dbReference type="ARBA" id="ARBA00023163"/>
    </source>
</evidence>
<evidence type="ECO:0000313" key="8">
    <source>
        <dbReference type="EMBL" id="KAJ0969320.1"/>
    </source>
</evidence>
<accession>A0A9D5CAR2</accession>
<dbReference type="OrthoDB" id="785070at2759"/>
<proteinExistence type="inferred from homology"/>
<name>A0A9D5CAR2_9LILI</name>
<keyword evidence="5" id="KW-0539">Nucleus</keyword>
<sequence length="133" mass="14809">MMNSVMVMKQGGGEEGRRQSKRVKHEASSMSTTTSREKRDKFGERVAALHQLVSPFGKTDTASVLTETTGYIKFLHEQLQVLSAPYLEITNNMVEEHGLKSRGLCLVPVDTTQRIEHSNGADLWAPIKACKHP</sequence>
<dbReference type="SMART" id="SM00353">
    <property type="entry name" value="HLH"/>
    <property type="match status" value="1"/>
</dbReference>
<comment type="subcellular location">
    <subcellularLocation>
        <location evidence="1">Nucleus</location>
    </subcellularLocation>
</comment>
<keyword evidence="4" id="KW-0804">Transcription</keyword>
<dbReference type="CDD" id="cd11393">
    <property type="entry name" value="bHLH_AtbHLH_like"/>
    <property type="match status" value="1"/>
</dbReference>
<dbReference type="PANTHER" id="PTHR16223:SF249">
    <property type="entry name" value="TRANSCRIPTION FACTOR BHLH154"/>
    <property type="match status" value="1"/>
</dbReference>
<reference evidence="8" key="2">
    <citation type="journal article" date="2022" name="Hortic Res">
        <title>The genome of Dioscorea zingiberensis sheds light on the biosynthesis, origin and evolution of the medicinally important diosgenin saponins.</title>
        <authorList>
            <person name="Li Y."/>
            <person name="Tan C."/>
            <person name="Li Z."/>
            <person name="Guo J."/>
            <person name="Li S."/>
            <person name="Chen X."/>
            <person name="Wang C."/>
            <person name="Dai X."/>
            <person name="Yang H."/>
            <person name="Song W."/>
            <person name="Hou L."/>
            <person name="Xu J."/>
            <person name="Tong Z."/>
            <person name="Xu A."/>
            <person name="Yuan X."/>
            <person name="Wang W."/>
            <person name="Yang Q."/>
            <person name="Chen L."/>
            <person name="Sun Z."/>
            <person name="Wang K."/>
            <person name="Pan B."/>
            <person name="Chen J."/>
            <person name="Bao Y."/>
            <person name="Liu F."/>
            <person name="Qi X."/>
            <person name="Gang D.R."/>
            <person name="Wen J."/>
            <person name="Li J."/>
        </authorList>
    </citation>
    <scope>NUCLEOTIDE SEQUENCE</scope>
    <source>
        <strain evidence="8">Dzin_1.0</strain>
    </source>
</reference>
<evidence type="ECO:0000256" key="6">
    <source>
        <dbReference type="SAM" id="MobiDB-lite"/>
    </source>
</evidence>
<evidence type="ECO:0000256" key="3">
    <source>
        <dbReference type="ARBA" id="ARBA00023015"/>
    </source>
</evidence>
<protein>
    <recommendedName>
        <fullName evidence="7">BHLH domain-containing protein</fullName>
    </recommendedName>
</protein>
<comment type="similarity">
    <text evidence="2">Belongs to the bHLH protein family.</text>
</comment>
<dbReference type="SUPFAM" id="SSF47459">
    <property type="entry name" value="HLH, helix-loop-helix DNA-binding domain"/>
    <property type="match status" value="1"/>
</dbReference>
<feature type="domain" description="BHLH" evidence="7">
    <location>
        <begin position="26"/>
        <end position="75"/>
    </location>
</feature>
<dbReference type="GO" id="GO:0046983">
    <property type="term" value="F:protein dimerization activity"/>
    <property type="evidence" value="ECO:0007669"/>
    <property type="project" value="InterPro"/>
</dbReference>
<organism evidence="8 9">
    <name type="scientific">Dioscorea zingiberensis</name>
    <dbReference type="NCBI Taxonomy" id="325984"/>
    <lineage>
        <taxon>Eukaryota</taxon>
        <taxon>Viridiplantae</taxon>
        <taxon>Streptophyta</taxon>
        <taxon>Embryophyta</taxon>
        <taxon>Tracheophyta</taxon>
        <taxon>Spermatophyta</taxon>
        <taxon>Magnoliopsida</taxon>
        <taxon>Liliopsida</taxon>
        <taxon>Dioscoreales</taxon>
        <taxon>Dioscoreaceae</taxon>
        <taxon>Dioscorea</taxon>
    </lineage>
</organism>